<proteinExistence type="predicted"/>
<gene>
    <name evidence="1" type="ORF">BDW47DRAFT_2784</name>
</gene>
<dbReference type="EMBL" id="KZ559117">
    <property type="protein sequence ID" value="PLB42637.1"/>
    <property type="molecule type" value="Genomic_DNA"/>
</dbReference>
<sequence>MQIAETSICISLKLDVKQSPSGLDDSITVIRAVGGNARAFTGAHPPHAALGVPNPINVDETLRPAIDLDEVAGEFNTLSPPALFLFGRPGARCSSIDQRLSIAGRWRIAWYDLWTIRMENWIICQPTLEDLRWSDLQSPMKNVRLLPPSRER</sequence>
<reference evidence="1 2" key="1">
    <citation type="submission" date="2017-12" db="EMBL/GenBank/DDBJ databases">
        <authorList>
            <consortium name="DOE Joint Genome Institute"/>
            <person name="Haridas S."/>
            <person name="Kjaerbolling I."/>
            <person name="Vesth T.C."/>
            <person name="Frisvad J.C."/>
            <person name="Nybo J.L."/>
            <person name="Theobald S."/>
            <person name="Kuo A."/>
            <person name="Bowyer P."/>
            <person name="Matsuda Y."/>
            <person name="Mondo S."/>
            <person name="Lyhne E.K."/>
            <person name="Kogle M.E."/>
            <person name="Clum A."/>
            <person name="Lipzen A."/>
            <person name="Salamov A."/>
            <person name="Ngan C.Y."/>
            <person name="Daum C."/>
            <person name="Chiniquy J."/>
            <person name="Barry K."/>
            <person name="LaButti K."/>
            <person name="Simmons B.A."/>
            <person name="Magnuson J.K."/>
            <person name="Mortensen U.H."/>
            <person name="Larsen T.O."/>
            <person name="Grigoriev I.V."/>
            <person name="Baker S.E."/>
            <person name="Andersen M.R."/>
            <person name="Nordberg H.P."/>
            <person name="Cantor M.N."/>
            <person name="Hua S.X."/>
        </authorList>
    </citation>
    <scope>NUCLEOTIDE SEQUENCE [LARGE SCALE GENOMIC DNA]</scope>
    <source>
        <strain evidence="1 2">CBS 102.13</strain>
    </source>
</reference>
<accession>A0A2I2FPS8</accession>
<keyword evidence="2" id="KW-1185">Reference proteome</keyword>
<dbReference type="GeneID" id="36525806"/>
<dbReference type="RefSeq" id="XP_024676649.1">
    <property type="nucleotide sequence ID" value="XM_024818646.1"/>
</dbReference>
<dbReference type="AlphaFoldDB" id="A0A2I2FPS8"/>
<dbReference type="Proteomes" id="UP000234585">
    <property type="component" value="Unassembled WGS sequence"/>
</dbReference>
<evidence type="ECO:0000313" key="2">
    <source>
        <dbReference type="Proteomes" id="UP000234585"/>
    </source>
</evidence>
<name>A0A2I2FPS8_ASPCN</name>
<organism evidence="1 2">
    <name type="scientific">Aspergillus candidus</name>
    <dbReference type="NCBI Taxonomy" id="41067"/>
    <lineage>
        <taxon>Eukaryota</taxon>
        <taxon>Fungi</taxon>
        <taxon>Dikarya</taxon>
        <taxon>Ascomycota</taxon>
        <taxon>Pezizomycotina</taxon>
        <taxon>Eurotiomycetes</taxon>
        <taxon>Eurotiomycetidae</taxon>
        <taxon>Eurotiales</taxon>
        <taxon>Aspergillaceae</taxon>
        <taxon>Aspergillus</taxon>
        <taxon>Aspergillus subgen. Circumdati</taxon>
    </lineage>
</organism>
<protein>
    <submittedName>
        <fullName evidence="1">Uncharacterized protein</fullName>
    </submittedName>
</protein>
<evidence type="ECO:0000313" key="1">
    <source>
        <dbReference type="EMBL" id="PLB42637.1"/>
    </source>
</evidence>